<proteinExistence type="inferred from homology"/>
<keyword evidence="7" id="KW-1185">Reference proteome</keyword>
<keyword evidence="4" id="KW-0804">Transcription</keyword>
<dbReference type="eggNOG" id="COG0583">
    <property type="taxonomic scope" value="Bacteria"/>
</dbReference>
<sequence>MELRVMKYFLAVAEEGNITKAADRLHLTQPTLSRQLRELEEELGAPLFVRGKRRIALTEAGVLFKARAEEIMALEKRTVYEFSHLGETIAGDVYVGSGETEAVSDVISALAPVLQQYRDIHLHLLSGNGEQSLDYLERGLLDFALLCRSQPPEDYNYIQLPHRDTWGLIMRKDNPLAAKPGIRAVDLKKEPLIVSAQLTSRNEIQRWMGDYSALTVAATYNLAYNASFLVEQGLGSMITFEGLVPCGTDFRPNLVFRPFIPALFSGNFIIWKKGRLLSKAAELLKERMESCFS</sequence>
<dbReference type="CDD" id="cd05466">
    <property type="entry name" value="PBP2_LTTR_substrate"/>
    <property type="match status" value="1"/>
</dbReference>
<dbReference type="InterPro" id="IPR000847">
    <property type="entry name" value="LysR_HTH_N"/>
</dbReference>
<dbReference type="GeneID" id="98911770"/>
<evidence type="ECO:0000256" key="3">
    <source>
        <dbReference type="ARBA" id="ARBA00023125"/>
    </source>
</evidence>
<dbReference type="Pfam" id="PF00126">
    <property type="entry name" value="HTH_1"/>
    <property type="match status" value="1"/>
</dbReference>
<dbReference type="PANTHER" id="PTHR30419">
    <property type="entry name" value="HTH-TYPE TRANSCRIPTIONAL REGULATOR YBHD"/>
    <property type="match status" value="1"/>
</dbReference>
<evidence type="ECO:0000313" key="6">
    <source>
        <dbReference type="EMBL" id="EHO62132.1"/>
    </source>
</evidence>
<protein>
    <recommendedName>
        <fullName evidence="5">HTH lysR-type domain-containing protein</fullName>
    </recommendedName>
</protein>
<dbReference type="PANTHER" id="PTHR30419:SF8">
    <property type="entry name" value="NITROGEN ASSIMILATION TRANSCRIPTIONAL ACTIVATOR-RELATED"/>
    <property type="match status" value="1"/>
</dbReference>
<comment type="similarity">
    <text evidence="1">Belongs to the LysR transcriptional regulatory family.</text>
</comment>
<dbReference type="RefSeq" id="WP_008860473.1">
    <property type="nucleotide sequence ID" value="NZ_JH591189.1"/>
</dbReference>
<dbReference type="Gene3D" id="1.10.10.10">
    <property type="entry name" value="Winged helix-like DNA-binding domain superfamily/Winged helix DNA-binding domain"/>
    <property type="match status" value="1"/>
</dbReference>
<feature type="domain" description="HTH lysR-type" evidence="5">
    <location>
        <begin position="1"/>
        <end position="58"/>
    </location>
</feature>
<dbReference type="STRING" id="742743.HMPREF9453_01979"/>
<gene>
    <name evidence="6" type="ORF">HMPREF9453_01979</name>
</gene>
<dbReference type="InterPro" id="IPR050950">
    <property type="entry name" value="HTH-type_LysR_regulators"/>
</dbReference>
<dbReference type="OrthoDB" id="1624015at2"/>
<dbReference type="AlphaFoldDB" id="H1D2Z1"/>
<dbReference type="FunFam" id="1.10.10.10:FF:000001">
    <property type="entry name" value="LysR family transcriptional regulator"/>
    <property type="match status" value="1"/>
</dbReference>
<dbReference type="Gene3D" id="3.40.190.290">
    <property type="match status" value="1"/>
</dbReference>
<dbReference type="PRINTS" id="PR00039">
    <property type="entry name" value="HTHLYSR"/>
</dbReference>
<keyword evidence="3" id="KW-0238">DNA-binding</keyword>
<dbReference type="Pfam" id="PF03466">
    <property type="entry name" value="LysR_substrate"/>
    <property type="match status" value="1"/>
</dbReference>
<evidence type="ECO:0000259" key="5">
    <source>
        <dbReference type="PROSITE" id="PS50931"/>
    </source>
</evidence>
<evidence type="ECO:0000256" key="1">
    <source>
        <dbReference type="ARBA" id="ARBA00009437"/>
    </source>
</evidence>
<dbReference type="PROSITE" id="PS50931">
    <property type="entry name" value="HTH_LYSR"/>
    <property type="match status" value="1"/>
</dbReference>
<dbReference type="GO" id="GO:0003700">
    <property type="term" value="F:DNA-binding transcription factor activity"/>
    <property type="evidence" value="ECO:0007669"/>
    <property type="project" value="InterPro"/>
</dbReference>
<dbReference type="GO" id="GO:0005829">
    <property type="term" value="C:cytosol"/>
    <property type="evidence" value="ECO:0007669"/>
    <property type="project" value="TreeGrafter"/>
</dbReference>
<dbReference type="InterPro" id="IPR036390">
    <property type="entry name" value="WH_DNA-bd_sf"/>
</dbReference>
<dbReference type="InterPro" id="IPR005119">
    <property type="entry name" value="LysR_subst-bd"/>
</dbReference>
<evidence type="ECO:0000256" key="2">
    <source>
        <dbReference type="ARBA" id="ARBA00023015"/>
    </source>
</evidence>
<organism evidence="6 7">
    <name type="scientific">Dialister succinatiphilus YIT 11850</name>
    <dbReference type="NCBI Taxonomy" id="742743"/>
    <lineage>
        <taxon>Bacteria</taxon>
        <taxon>Bacillati</taxon>
        <taxon>Bacillota</taxon>
        <taxon>Negativicutes</taxon>
        <taxon>Veillonellales</taxon>
        <taxon>Veillonellaceae</taxon>
        <taxon>Dialister</taxon>
    </lineage>
</organism>
<dbReference type="PATRIC" id="fig|742743.3.peg.1994"/>
<dbReference type="SUPFAM" id="SSF46785">
    <property type="entry name" value="Winged helix' DNA-binding domain"/>
    <property type="match status" value="1"/>
</dbReference>
<dbReference type="InterPro" id="IPR036388">
    <property type="entry name" value="WH-like_DNA-bd_sf"/>
</dbReference>
<dbReference type="HOGENOM" id="CLU_039613_6_2_9"/>
<dbReference type="SUPFAM" id="SSF53850">
    <property type="entry name" value="Periplasmic binding protein-like II"/>
    <property type="match status" value="1"/>
</dbReference>
<reference evidence="6 7" key="1">
    <citation type="submission" date="2011-11" db="EMBL/GenBank/DDBJ databases">
        <title>The Genome Sequence of Dialister succinatiphilus YIT 11850.</title>
        <authorList>
            <consortium name="The Broad Institute Genome Sequencing Platform"/>
            <person name="Earl A."/>
            <person name="Ward D."/>
            <person name="Feldgarden M."/>
            <person name="Gevers D."/>
            <person name="Morotomi M."/>
            <person name="Young S.K."/>
            <person name="Zeng Q."/>
            <person name="Gargeya S."/>
            <person name="Fitzgerald M."/>
            <person name="Haas B."/>
            <person name="Abouelleil A."/>
            <person name="Alvarado L."/>
            <person name="Arachchi H.M."/>
            <person name="Berlin A."/>
            <person name="Brown A."/>
            <person name="Chapman S.B."/>
            <person name="Dunbar C."/>
            <person name="Gearin G."/>
            <person name="Goldberg J."/>
            <person name="Griggs A."/>
            <person name="Gujja S."/>
            <person name="Heiman D."/>
            <person name="Howarth C."/>
            <person name="Lui A."/>
            <person name="MacDonald P.J.P."/>
            <person name="Montmayeur A."/>
            <person name="Murphy C."/>
            <person name="Neiman D."/>
            <person name="Pearson M."/>
            <person name="Priest M."/>
            <person name="Roberts A."/>
            <person name="Saif S."/>
            <person name="Shea T."/>
            <person name="Sisk P."/>
            <person name="Stolte C."/>
            <person name="Sykes S."/>
            <person name="Wortman J."/>
            <person name="Nusbaum C."/>
            <person name="Birren B."/>
        </authorList>
    </citation>
    <scope>NUCLEOTIDE SEQUENCE [LARGE SCALE GENOMIC DNA]</scope>
    <source>
        <strain evidence="6 7">YIT 11850</strain>
    </source>
</reference>
<accession>H1D2Z1</accession>
<name>H1D2Z1_9FIRM</name>
<dbReference type="GO" id="GO:0003677">
    <property type="term" value="F:DNA binding"/>
    <property type="evidence" value="ECO:0007669"/>
    <property type="project" value="UniProtKB-KW"/>
</dbReference>
<evidence type="ECO:0000313" key="7">
    <source>
        <dbReference type="Proteomes" id="UP000003277"/>
    </source>
</evidence>
<dbReference type="Proteomes" id="UP000003277">
    <property type="component" value="Unassembled WGS sequence"/>
</dbReference>
<comment type="caution">
    <text evidence="6">The sequence shown here is derived from an EMBL/GenBank/DDBJ whole genome shotgun (WGS) entry which is preliminary data.</text>
</comment>
<dbReference type="EMBL" id="ADLT01000066">
    <property type="protein sequence ID" value="EHO62132.1"/>
    <property type="molecule type" value="Genomic_DNA"/>
</dbReference>
<keyword evidence="2" id="KW-0805">Transcription regulation</keyword>
<evidence type="ECO:0000256" key="4">
    <source>
        <dbReference type="ARBA" id="ARBA00023163"/>
    </source>
</evidence>